<dbReference type="EMBL" id="FNCS01000001">
    <property type="protein sequence ID" value="SDG20688.1"/>
    <property type="molecule type" value="Genomic_DNA"/>
</dbReference>
<keyword evidence="3" id="KW-1185">Reference proteome</keyword>
<evidence type="ECO:0000259" key="1">
    <source>
        <dbReference type="Pfam" id="PF01878"/>
    </source>
</evidence>
<accession>A0A1G7SCD5</accession>
<organism evidence="2 3">
    <name type="scientific">Pelagibacterium luteolum</name>
    <dbReference type="NCBI Taxonomy" id="440168"/>
    <lineage>
        <taxon>Bacteria</taxon>
        <taxon>Pseudomonadati</taxon>
        <taxon>Pseudomonadota</taxon>
        <taxon>Alphaproteobacteria</taxon>
        <taxon>Hyphomicrobiales</taxon>
        <taxon>Devosiaceae</taxon>
        <taxon>Pelagibacterium</taxon>
    </lineage>
</organism>
<dbReference type="Gene3D" id="3.10.590.10">
    <property type="entry name" value="ph1033 like domains"/>
    <property type="match status" value="1"/>
</dbReference>
<evidence type="ECO:0000313" key="3">
    <source>
        <dbReference type="Proteomes" id="UP000199495"/>
    </source>
</evidence>
<dbReference type="PANTHER" id="PTHR14087">
    <property type="entry name" value="THYMOCYTE NUCLEAR PROTEIN 1"/>
    <property type="match status" value="1"/>
</dbReference>
<dbReference type="CDD" id="cd21133">
    <property type="entry name" value="EVE"/>
    <property type="match status" value="1"/>
</dbReference>
<dbReference type="Pfam" id="PF01878">
    <property type="entry name" value="EVE"/>
    <property type="match status" value="1"/>
</dbReference>
<dbReference type="InterPro" id="IPR015947">
    <property type="entry name" value="PUA-like_sf"/>
</dbReference>
<gene>
    <name evidence="2" type="ORF">SAMN04487974_101428</name>
</gene>
<dbReference type="RefSeq" id="WP_090590644.1">
    <property type="nucleotide sequence ID" value="NZ_FNCS01000001.1"/>
</dbReference>
<dbReference type="SUPFAM" id="SSF88697">
    <property type="entry name" value="PUA domain-like"/>
    <property type="match status" value="1"/>
</dbReference>
<dbReference type="PANTHER" id="PTHR14087:SF7">
    <property type="entry name" value="THYMOCYTE NUCLEAR PROTEIN 1"/>
    <property type="match status" value="1"/>
</dbReference>
<dbReference type="OrthoDB" id="9791347at2"/>
<evidence type="ECO:0000313" key="2">
    <source>
        <dbReference type="EMBL" id="SDG20688.1"/>
    </source>
</evidence>
<sequence>MAYWLFKSEPETWGWDDQVKKAGPEEWGGVRNYQARNNMRLMKKGDLGFFYHSVKEKAVVGIVKVVNEIHHDSTTDDPRWECVDIEAVKPFEKPVTLDEIKTVPELEAMVLVNNSRLSVQPVSDAEWAVICKMGGVKP</sequence>
<feature type="domain" description="EVE" evidence="1">
    <location>
        <begin position="2"/>
        <end position="133"/>
    </location>
</feature>
<dbReference type="Proteomes" id="UP000199495">
    <property type="component" value="Unassembled WGS sequence"/>
</dbReference>
<dbReference type="InterPro" id="IPR052181">
    <property type="entry name" value="5hmC_binding"/>
</dbReference>
<name>A0A1G7SCD5_9HYPH</name>
<reference evidence="2 3" key="1">
    <citation type="submission" date="2016-10" db="EMBL/GenBank/DDBJ databases">
        <authorList>
            <person name="de Groot N.N."/>
        </authorList>
    </citation>
    <scope>NUCLEOTIDE SEQUENCE [LARGE SCALE GENOMIC DNA]</scope>
    <source>
        <strain evidence="2 3">CGMCC 1.10267</strain>
    </source>
</reference>
<protein>
    <submittedName>
        <fullName evidence="2">Predicted RNA-binding protein, contains PUA-like domain</fullName>
    </submittedName>
</protein>
<dbReference type="InterPro" id="IPR002740">
    <property type="entry name" value="EVE_domain"/>
</dbReference>
<dbReference type="InterPro" id="IPR047197">
    <property type="entry name" value="THYN1-like_EVE"/>
</dbReference>
<dbReference type="STRING" id="440168.SAMN04487974_101428"/>
<dbReference type="AlphaFoldDB" id="A0A1G7SCD5"/>
<proteinExistence type="predicted"/>